<proteinExistence type="predicted"/>
<comment type="caution">
    <text evidence="1">The sequence shown here is derived from an EMBL/GenBank/DDBJ whole genome shotgun (WGS) entry which is preliminary data.</text>
</comment>
<accession>A0ACB0J9B2</accession>
<gene>
    <name evidence="1" type="ORF">MILVUS5_LOCUS10538</name>
</gene>
<keyword evidence="2" id="KW-1185">Reference proteome</keyword>
<evidence type="ECO:0000313" key="2">
    <source>
        <dbReference type="Proteomes" id="UP001177021"/>
    </source>
</evidence>
<evidence type="ECO:0000313" key="1">
    <source>
        <dbReference type="EMBL" id="CAJ2640740.1"/>
    </source>
</evidence>
<dbReference type="Proteomes" id="UP001177021">
    <property type="component" value="Unassembled WGS sequence"/>
</dbReference>
<name>A0ACB0J9B2_TRIPR</name>
<protein>
    <submittedName>
        <fullName evidence="1">Uncharacterized protein</fullName>
    </submittedName>
</protein>
<sequence length="286" mass="33084">MASSSFLPTKEVEGESATVPNWLELPKDITANILQRLDTFEIVTSACLVCPLWWNICKDPLMWRTISMRKRNIYHSDNNLVDICRFAIERSCGQLESIWVEYFGTNELLQCIAENASKLRCLRFVNCWRITDKGFSEAVRNFPLLEGLDISLCNLSKYSLEVVGRRCKLLKCLKFVRNGFYDFDGDDEAFVIAETMSGLRQLNISGNDMTYVGLISILDGCPLLETLNIRRCYNVNLSGSLRRRCLEQIKDVQLPVQHYIEEYDYDDDHVTYHDSLLDDDCYDPYD</sequence>
<reference evidence="1" key="1">
    <citation type="submission" date="2023-10" db="EMBL/GenBank/DDBJ databases">
        <authorList>
            <person name="Rodriguez Cubillos JULIANA M."/>
            <person name="De Vega J."/>
        </authorList>
    </citation>
    <scope>NUCLEOTIDE SEQUENCE</scope>
</reference>
<dbReference type="EMBL" id="CASHSV030000024">
    <property type="protein sequence ID" value="CAJ2640740.1"/>
    <property type="molecule type" value="Genomic_DNA"/>
</dbReference>
<organism evidence="1 2">
    <name type="scientific">Trifolium pratense</name>
    <name type="common">Red clover</name>
    <dbReference type="NCBI Taxonomy" id="57577"/>
    <lineage>
        <taxon>Eukaryota</taxon>
        <taxon>Viridiplantae</taxon>
        <taxon>Streptophyta</taxon>
        <taxon>Embryophyta</taxon>
        <taxon>Tracheophyta</taxon>
        <taxon>Spermatophyta</taxon>
        <taxon>Magnoliopsida</taxon>
        <taxon>eudicotyledons</taxon>
        <taxon>Gunneridae</taxon>
        <taxon>Pentapetalae</taxon>
        <taxon>rosids</taxon>
        <taxon>fabids</taxon>
        <taxon>Fabales</taxon>
        <taxon>Fabaceae</taxon>
        <taxon>Papilionoideae</taxon>
        <taxon>50 kb inversion clade</taxon>
        <taxon>NPAAA clade</taxon>
        <taxon>Hologalegina</taxon>
        <taxon>IRL clade</taxon>
        <taxon>Trifolieae</taxon>
        <taxon>Trifolium</taxon>
    </lineage>
</organism>